<feature type="region of interest" description="Disordered" evidence="1">
    <location>
        <begin position="41"/>
        <end position="152"/>
    </location>
</feature>
<accession>A0A9P4P0R0</accession>
<feature type="compositionally biased region" description="Basic and acidic residues" evidence="1">
    <location>
        <begin position="43"/>
        <end position="79"/>
    </location>
</feature>
<reference evidence="2" key="1">
    <citation type="journal article" date="2020" name="Stud. Mycol.">
        <title>101 Dothideomycetes genomes: a test case for predicting lifestyles and emergence of pathogens.</title>
        <authorList>
            <person name="Haridas S."/>
            <person name="Albert R."/>
            <person name="Binder M."/>
            <person name="Bloem J."/>
            <person name="Labutti K."/>
            <person name="Salamov A."/>
            <person name="Andreopoulos B."/>
            <person name="Baker S."/>
            <person name="Barry K."/>
            <person name="Bills G."/>
            <person name="Bluhm B."/>
            <person name="Cannon C."/>
            <person name="Castanera R."/>
            <person name="Culley D."/>
            <person name="Daum C."/>
            <person name="Ezra D."/>
            <person name="Gonzalez J."/>
            <person name="Henrissat B."/>
            <person name="Kuo A."/>
            <person name="Liang C."/>
            <person name="Lipzen A."/>
            <person name="Lutzoni F."/>
            <person name="Magnuson J."/>
            <person name="Mondo S."/>
            <person name="Nolan M."/>
            <person name="Ohm R."/>
            <person name="Pangilinan J."/>
            <person name="Park H.-J."/>
            <person name="Ramirez L."/>
            <person name="Alfaro M."/>
            <person name="Sun H."/>
            <person name="Tritt A."/>
            <person name="Yoshinaga Y."/>
            <person name="Zwiers L.-H."/>
            <person name="Turgeon B."/>
            <person name="Goodwin S."/>
            <person name="Spatafora J."/>
            <person name="Crous P."/>
            <person name="Grigoriev I."/>
        </authorList>
    </citation>
    <scope>NUCLEOTIDE SEQUENCE</scope>
    <source>
        <strain evidence="2">CBS 130266</strain>
    </source>
</reference>
<protein>
    <submittedName>
        <fullName evidence="2">Uncharacterized protein</fullName>
    </submittedName>
</protein>
<name>A0A9P4P0R0_9PEZI</name>
<dbReference type="EMBL" id="MU007014">
    <property type="protein sequence ID" value="KAF2435165.1"/>
    <property type="molecule type" value="Genomic_DNA"/>
</dbReference>
<sequence length="152" mass="17581">MIYTCIIELYKVNEASKAWGKPVLPAVLLQPNKGKAQFWSPTKLKDEERFTNAKKTAQEEEKLRKAEEKRNKQRKKEDLAIIVAQRKSNKERDRRAKKQATEEVKTQKEVDKQLKINPTLATPNPKSRSKPSKPPKQVVVVVEDNNIYEEQG</sequence>
<keyword evidence="3" id="KW-1185">Reference proteome</keyword>
<evidence type="ECO:0000256" key="1">
    <source>
        <dbReference type="SAM" id="MobiDB-lite"/>
    </source>
</evidence>
<comment type="caution">
    <text evidence="2">The sequence shown here is derived from an EMBL/GenBank/DDBJ whole genome shotgun (WGS) entry which is preliminary data.</text>
</comment>
<organism evidence="2 3">
    <name type="scientific">Tothia fuscella</name>
    <dbReference type="NCBI Taxonomy" id="1048955"/>
    <lineage>
        <taxon>Eukaryota</taxon>
        <taxon>Fungi</taxon>
        <taxon>Dikarya</taxon>
        <taxon>Ascomycota</taxon>
        <taxon>Pezizomycotina</taxon>
        <taxon>Dothideomycetes</taxon>
        <taxon>Pleosporomycetidae</taxon>
        <taxon>Venturiales</taxon>
        <taxon>Cylindrosympodiaceae</taxon>
        <taxon>Tothia</taxon>
    </lineage>
</organism>
<evidence type="ECO:0000313" key="2">
    <source>
        <dbReference type="EMBL" id="KAF2435165.1"/>
    </source>
</evidence>
<dbReference type="AlphaFoldDB" id="A0A9P4P0R0"/>
<gene>
    <name evidence="2" type="ORF">EJ08DRAFT_675570</name>
</gene>
<evidence type="ECO:0000313" key="3">
    <source>
        <dbReference type="Proteomes" id="UP000800235"/>
    </source>
</evidence>
<feature type="compositionally biased region" description="Basic and acidic residues" evidence="1">
    <location>
        <begin position="88"/>
        <end position="114"/>
    </location>
</feature>
<dbReference type="Proteomes" id="UP000800235">
    <property type="component" value="Unassembled WGS sequence"/>
</dbReference>
<proteinExistence type="predicted"/>